<name>A0AAN9K557_CLITE</name>
<evidence type="ECO:0000313" key="2">
    <source>
        <dbReference type="EMBL" id="KAK7310409.1"/>
    </source>
</evidence>
<keyword evidence="3" id="KW-1185">Reference proteome</keyword>
<dbReference type="EMBL" id="JAYKXN010000002">
    <property type="protein sequence ID" value="KAK7310409.1"/>
    <property type="molecule type" value="Genomic_DNA"/>
</dbReference>
<comment type="caution">
    <text evidence="2">The sequence shown here is derived from an EMBL/GenBank/DDBJ whole genome shotgun (WGS) entry which is preliminary data.</text>
</comment>
<evidence type="ECO:0000313" key="3">
    <source>
        <dbReference type="Proteomes" id="UP001359559"/>
    </source>
</evidence>
<keyword evidence="1" id="KW-1133">Transmembrane helix</keyword>
<dbReference type="Proteomes" id="UP001359559">
    <property type="component" value="Unassembled WGS sequence"/>
</dbReference>
<keyword evidence="1" id="KW-0472">Membrane</keyword>
<accession>A0AAN9K557</accession>
<evidence type="ECO:0000256" key="1">
    <source>
        <dbReference type="SAM" id="Phobius"/>
    </source>
</evidence>
<organism evidence="2 3">
    <name type="scientific">Clitoria ternatea</name>
    <name type="common">Butterfly pea</name>
    <dbReference type="NCBI Taxonomy" id="43366"/>
    <lineage>
        <taxon>Eukaryota</taxon>
        <taxon>Viridiplantae</taxon>
        <taxon>Streptophyta</taxon>
        <taxon>Embryophyta</taxon>
        <taxon>Tracheophyta</taxon>
        <taxon>Spermatophyta</taxon>
        <taxon>Magnoliopsida</taxon>
        <taxon>eudicotyledons</taxon>
        <taxon>Gunneridae</taxon>
        <taxon>Pentapetalae</taxon>
        <taxon>rosids</taxon>
        <taxon>fabids</taxon>
        <taxon>Fabales</taxon>
        <taxon>Fabaceae</taxon>
        <taxon>Papilionoideae</taxon>
        <taxon>50 kb inversion clade</taxon>
        <taxon>NPAAA clade</taxon>
        <taxon>indigoferoid/millettioid clade</taxon>
        <taxon>Phaseoleae</taxon>
        <taxon>Clitoria</taxon>
    </lineage>
</organism>
<protein>
    <recommendedName>
        <fullName evidence="4">Transmembrane protein</fullName>
    </recommendedName>
</protein>
<proteinExistence type="predicted"/>
<sequence length="66" mass="7544">MELFESLVVVGDVGLVVLLVVELHDFAAYGWFHCAIFKMEVKVFLLSRKRALTRKYDVEDTSAIPK</sequence>
<evidence type="ECO:0008006" key="4">
    <source>
        <dbReference type="Google" id="ProtNLM"/>
    </source>
</evidence>
<dbReference type="AlphaFoldDB" id="A0AAN9K557"/>
<reference evidence="2 3" key="1">
    <citation type="submission" date="2024-01" db="EMBL/GenBank/DDBJ databases">
        <title>The genomes of 5 underutilized Papilionoideae crops provide insights into root nodulation and disease resistance.</title>
        <authorList>
            <person name="Yuan L."/>
        </authorList>
    </citation>
    <scope>NUCLEOTIDE SEQUENCE [LARGE SCALE GENOMIC DNA]</scope>
    <source>
        <strain evidence="2">LY-2023</strain>
        <tissue evidence="2">Leaf</tissue>
    </source>
</reference>
<gene>
    <name evidence="2" type="ORF">RJT34_07913</name>
</gene>
<keyword evidence="1" id="KW-0812">Transmembrane</keyword>
<feature type="transmembrane region" description="Helical" evidence="1">
    <location>
        <begin position="26"/>
        <end position="45"/>
    </location>
</feature>